<dbReference type="PROSITE" id="PS00028">
    <property type="entry name" value="ZINC_FINGER_C2H2_1"/>
    <property type="match status" value="1"/>
</dbReference>
<sequence length="1281" mass="143366">MDQDSISSVTDSDYSTENDDESERRKMPKICLYFQQIVEQIGSLHEISSLLRRPTVTNKFIRSTNLGLEATTLQGSGTIDLNSAFGIFDNSHILEKVTQWRGLGKSLQSVVFSDEAVALVSDTLDYPEVRDIRWFCQRLARANTRRREQLQYWKTHPYDPAQVMTSANSIVNVHVAQVEDSRSQVSTLKPSNPHVSHEGPKSIVSKQSFSTVAVSDVQDAGTNVRPRTVYAPTVTGKDRPISIPRPPKTKDGETNFPCPYCDAMFFGTSVLISAHSNTATTQESYSPVAMSGNIMSFRFIAANTYARDVVIGHYGDSIPPAQIDMILDLCDRQVDPSNNHTEPCILCGKECPLSEWHDHVAAHMEDLSIFVLPAPEDDEGQTEGSIISGGADVLGSNDDSASSVSKASSLGFSEAGDHGQIPTEFAKIFADKEPGYASKFSAWKATDEDKPQRPLDSIFDPDFPPDLGEAMGGPQKLEDEKRESQLNAKSETYGYSNDNNIQNDQTVPSPSELSTKWPLDQVLSWLAANGFSKDWQETFKTLNLHGDDFLDLGGAYGGRGKFAKMHQVIFPQLALECGRSGTGWDQSHQREEGKRIRRLIRYLAADKLPESSTMQQSQDSTEILPKPAASGGLPAMITEVVNSYNLDWWELESFLNRIYPTTSPEEHALSAAGDHYLIYVPRPLTLEERGEIDEIRKQHWARENSTAGGPTKAVTTRQTDKMRGNALLEEDRAEQALKMTKDPETTQSEPPSIDANAKKSQINPGLESVNIEEFEELEKALQQGMEIPKREHSLKRLERMTELIPYGPTRGMELDGRSMLMRHKLVRLSQKLLGKEDPFTLSRMVDLAFAYQRQGHWEDAEHIFQRVLQGYEKTSGPDNASTIATVRTLGHFYMEQGRLEDAEVMYERALQSTEKVSGPEHVSTSAAISDLARLYMKQERLQDAEALFLRALQSTETVSGPEHVSTSAAISDLARLYMKQERLQDAEALFLRALHGEEKELGPEHLSVLNTVIDLGELYNRQGRFQQAEVMYERALQGYGKEFGPEHKSTRRAAKQLAIIYERQGRLKDVKARNAPAPKSPQTPLFPPLSTIPSTSEVRPYSCHACSAVFAYLKDLRRHMETVHRDGQEAVFRCNCGKSDTRRDNHCRHIRNCTKKRSGFLYGCKCLSWYAEEAEYLDHVRSCPAAAPAREPPLVRYADADRPTPTRYATSAEPYLRPTHTYQGALVDQPAYADQGAYFDQSAYADQSVYADRGVYISDSGYGQYETDYTADSIQPSRRGK</sequence>
<feature type="repeat" description="TPR" evidence="2">
    <location>
        <begin position="883"/>
        <end position="916"/>
    </location>
</feature>
<feature type="repeat" description="TPR" evidence="2">
    <location>
        <begin position="1009"/>
        <end position="1042"/>
    </location>
</feature>
<dbReference type="SMART" id="SM00355">
    <property type="entry name" value="ZnF_C2H2"/>
    <property type="match status" value="2"/>
</dbReference>
<feature type="domain" description="C2H2-type" evidence="4">
    <location>
        <begin position="1101"/>
        <end position="1129"/>
    </location>
</feature>
<reference evidence="5 6" key="1">
    <citation type="submission" date="2018-12" db="EMBL/GenBank/DDBJ databases">
        <title>Draft genome sequence of Xylaria grammica IHI A82.</title>
        <authorList>
            <person name="Buettner E."/>
            <person name="Kellner H."/>
        </authorList>
    </citation>
    <scope>NUCLEOTIDE SEQUENCE [LARGE SCALE GENOMIC DNA]</scope>
    <source>
        <strain evidence="5 6">IHI A82</strain>
    </source>
</reference>
<gene>
    <name evidence="5" type="ORF">EKO27_g5903</name>
</gene>
<name>A0A439D473_9PEZI</name>
<dbReference type="SMART" id="SM00028">
    <property type="entry name" value="TPR"/>
    <property type="match status" value="5"/>
</dbReference>
<evidence type="ECO:0000256" key="2">
    <source>
        <dbReference type="PROSITE-ProRule" id="PRU00339"/>
    </source>
</evidence>
<accession>A0A439D473</accession>
<dbReference type="SUPFAM" id="SSF57667">
    <property type="entry name" value="beta-beta-alpha zinc fingers"/>
    <property type="match status" value="1"/>
</dbReference>
<dbReference type="PANTHER" id="PTHR46082">
    <property type="entry name" value="ATP/GTP-BINDING PROTEIN-RELATED"/>
    <property type="match status" value="1"/>
</dbReference>
<feature type="compositionally biased region" description="Polar residues" evidence="3">
    <location>
        <begin position="485"/>
        <end position="513"/>
    </location>
</feature>
<organism evidence="5 6">
    <name type="scientific">Xylaria grammica</name>
    <dbReference type="NCBI Taxonomy" id="363999"/>
    <lineage>
        <taxon>Eukaryota</taxon>
        <taxon>Fungi</taxon>
        <taxon>Dikarya</taxon>
        <taxon>Ascomycota</taxon>
        <taxon>Pezizomycotina</taxon>
        <taxon>Sordariomycetes</taxon>
        <taxon>Xylariomycetidae</taxon>
        <taxon>Xylariales</taxon>
        <taxon>Xylariaceae</taxon>
        <taxon>Xylaria</taxon>
    </lineage>
</organism>
<feature type="compositionally biased region" description="Polar residues" evidence="3">
    <location>
        <begin position="1"/>
        <end position="13"/>
    </location>
</feature>
<keyword evidence="6" id="KW-1185">Reference proteome</keyword>
<comment type="caution">
    <text evidence="5">The sequence shown here is derived from an EMBL/GenBank/DDBJ whole genome shotgun (WGS) entry which is preliminary data.</text>
</comment>
<dbReference type="Gene3D" id="1.25.40.10">
    <property type="entry name" value="Tetratricopeptide repeat domain"/>
    <property type="match status" value="2"/>
</dbReference>
<feature type="region of interest" description="Disordered" evidence="3">
    <location>
        <begin position="738"/>
        <end position="760"/>
    </location>
</feature>
<dbReference type="Pfam" id="PF13374">
    <property type="entry name" value="TPR_10"/>
    <property type="match status" value="1"/>
</dbReference>
<dbReference type="STRING" id="363999.A0A439D473"/>
<evidence type="ECO:0000256" key="1">
    <source>
        <dbReference type="PROSITE-ProRule" id="PRU00042"/>
    </source>
</evidence>
<evidence type="ECO:0000313" key="5">
    <source>
        <dbReference type="EMBL" id="RWA09194.1"/>
    </source>
</evidence>
<dbReference type="Gene3D" id="3.30.160.60">
    <property type="entry name" value="Classic Zinc Finger"/>
    <property type="match status" value="1"/>
</dbReference>
<dbReference type="SUPFAM" id="SSF48452">
    <property type="entry name" value="TPR-like"/>
    <property type="match status" value="2"/>
</dbReference>
<dbReference type="GO" id="GO:0008270">
    <property type="term" value="F:zinc ion binding"/>
    <property type="evidence" value="ECO:0007669"/>
    <property type="project" value="UniProtKB-KW"/>
</dbReference>
<dbReference type="InterPro" id="IPR036236">
    <property type="entry name" value="Znf_C2H2_sf"/>
</dbReference>
<dbReference type="PROSITE" id="PS50157">
    <property type="entry name" value="ZINC_FINGER_C2H2_2"/>
    <property type="match status" value="1"/>
</dbReference>
<keyword evidence="1" id="KW-0863">Zinc-finger</keyword>
<dbReference type="InterPro" id="IPR019734">
    <property type="entry name" value="TPR_rpt"/>
</dbReference>
<dbReference type="Proteomes" id="UP000286045">
    <property type="component" value="Unassembled WGS sequence"/>
</dbReference>
<keyword evidence="1" id="KW-0479">Metal-binding</keyword>
<dbReference type="PANTHER" id="PTHR46082:SF6">
    <property type="entry name" value="AAA+ ATPASE DOMAIN-CONTAINING PROTEIN-RELATED"/>
    <property type="match status" value="1"/>
</dbReference>
<proteinExistence type="predicted"/>
<dbReference type="EMBL" id="RYZI01000164">
    <property type="protein sequence ID" value="RWA09194.1"/>
    <property type="molecule type" value="Genomic_DNA"/>
</dbReference>
<feature type="region of interest" description="Disordered" evidence="3">
    <location>
        <begin position="1"/>
        <end position="23"/>
    </location>
</feature>
<evidence type="ECO:0000259" key="4">
    <source>
        <dbReference type="PROSITE" id="PS50157"/>
    </source>
</evidence>
<dbReference type="Pfam" id="PF13424">
    <property type="entry name" value="TPR_12"/>
    <property type="match status" value="2"/>
</dbReference>
<dbReference type="InterPro" id="IPR013087">
    <property type="entry name" value="Znf_C2H2_type"/>
</dbReference>
<evidence type="ECO:0000313" key="6">
    <source>
        <dbReference type="Proteomes" id="UP000286045"/>
    </source>
</evidence>
<dbReference type="PROSITE" id="PS50005">
    <property type="entry name" value="TPR"/>
    <property type="match status" value="2"/>
</dbReference>
<evidence type="ECO:0000256" key="3">
    <source>
        <dbReference type="SAM" id="MobiDB-lite"/>
    </source>
</evidence>
<feature type="region of interest" description="Disordered" evidence="3">
    <location>
        <begin position="377"/>
        <end position="400"/>
    </location>
</feature>
<dbReference type="InterPro" id="IPR011990">
    <property type="entry name" value="TPR-like_helical_dom_sf"/>
</dbReference>
<dbReference type="InterPro" id="IPR053137">
    <property type="entry name" value="NLR-like"/>
</dbReference>
<feature type="region of interest" description="Disordered" evidence="3">
    <location>
        <begin position="443"/>
        <end position="513"/>
    </location>
</feature>
<protein>
    <recommendedName>
        <fullName evidence="4">C2H2-type domain-containing protein</fullName>
    </recommendedName>
</protein>
<keyword evidence="1" id="KW-0862">Zinc</keyword>
<keyword evidence="2" id="KW-0802">TPR repeat</keyword>